<evidence type="ECO:0000313" key="1">
    <source>
        <dbReference type="EMBL" id="KAI4372430.1"/>
    </source>
</evidence>
<organism evidence="1 2">
    <name type="scientific">Melastoma candidum</name>
    <dbReference type="NCBI Taxonomy" id="119954"/>
    <lineage>
        <taxon>Eukaryota</taxon>
        <taxon>Viridiplantae</taxon>
        <taxon>Streptophyta</taxon>
        <taxon>Embryophyta</taxon>
        <taxon>Tracheophyta</taxon>
        <taxon>Spermatophyta</taxon>
        <taxon>Magnoliopsida</taxon>
        <taxon>eudicotyledons</taxon>
        <taxon>Gunneridae</taxon>
        <taxon>Pentapetalae</taxon>
        <taxon>rosids</taxon>
        <taxon>malvids</taxon>
        <taxon>Myrtales</taxon>
        <taxon>Melastomataceae</taxon>
        <taxon>Melastomatoideae</taxon>
        <taxon>Melastomateae</taxon>
        <taxon>Melastoma</taxon>
    </lineage>
</organism>
<protein>
    <submittedName>
        <fullName evidence="1">Uncharacterized protein</fullName>
    </submittedName>
</protein>
<comment type="caution">
    <text evidence="1">The sequence shown here is derived from an EMBL/GenBank/DDBJ whole genome shotgun (WGS) entry which is preliminary data.</text>
</comment>
<dbReference type="Proteomes" id="UP001057402">
    <property type="component" value="Chromosome 4"/>
</dbReference>
<keyword evidence="2" id="KW-1185">Reference proteome</keyword>
<proteinExistence type="predicted"/>
<name>A0ACB9R0L6_9MYRT</name>
<dbReference type="EMBL" id="CM042883">
    <property type="protein sequence ID" value="KAI4372430.1"/>
    <property type="molecule type" value="Genomic_DNA"/>
</dbReference>
<sequence length="153" mass="16866">MAAAAVAAACSKTLESVFRESTRFYCCHATTSSLGKLQHHRLRSFPCGWQHQTRRALILESAKPIPISESIKSIACRIPIRERKKMSASEVHYFANTLRSTCSILASRWYGTQRPPRITGKSVAKELIFTGGKITGKDDISMGSTSFANGQES</sequence>
<gene>
    <name evidence="1" type="ORF">MLD38_010662</name>
</gene>
<evidence type="ECO:0000313" key="2">
    <source>
        <dbReference type="Proteomes" id="UP001057402"/>
    </source>
</evidence>
<reference evidence="2" key="1">
    <citation type="journal article" date="2023" name="Front. Plant Sci.">
        <title>Chromosomal-level genome assembly of Melastoma candidum provides insights into trichome evolution.</title>
        <authorList>
            <person name="Zhong Y."/>
            <person name="Wu W."/>
            <person name="Sun C."/>
            <person name="Zou P."/>
            <person name="Liu Y."/>
            <person name="Dai S."/>
            <person name="Zhou R."/>
        </authorList>
    </citation>
    <scope>NUCLEOTIDE SEQUENCE [LARGE SCALE GENOMIC DNA]</scope>
</reference>
<accession>A0ACB9R0L6</accession>